<protein>
    <submittedName>
        <fullName evidence="3">MoxR-like ATPase</fullName>
    </submittedName>
</protein>
<dbReference type="Pfam" id="PF17868">
    <property type="entry name" value="AAA_lid_8"/>
    <property type="match status" value="1"/>
</dbReference>
<dbReference type="eggNOG" id="COG0714">
    <property type="taxonomic scope" value="Bacteria"/>
</dbReference>
<evidence type="ECO:0000256" key="1">
    <source>
        <dbReference type="SAM" id="Coils"/>
    </source>
</evidence>
<evidence type="ECO:0000259" key="2">
    <source>
        <dbReference type="SMART" id="SM00382"/>
    </source>
</evidence>
<dbReference type="Pfam" id="PF20030">
    <property type="entry name" value="bpMoxR"/>
    <property type="match status" value="1"/>
</dbReference>
<dbReference type="InterPro" id="IPR050513">
    <property type="entry name" value="RavA_ATPases"/>
</dbReference>
<keyword evidence="4" id="KW-1185">Reference proteome</keyword>
<evidence type="ECO:0000313" key="3">
    <source>
        <dbReference type="EMBL" id="GAK96927.1"/>
    </source>
</evidence>
<dbReference type="AlphaFoldDB" id="A0A090Q417"/>
<proteinExistence type="predicted"/>
<dbReference type="RefSeq" id="WP_052510332.1">
    <property type="nucleotide sequence ID" value="NZ_BBML01000003.1"/>
</dbReference>
<dbReference type="CDD" id="cd00009">
    <property type="entry name" value="AAA"/>
    <property type="match status" value="1"/>
</dbReference>
<dbReference type="PANTHER" id="PTHR32204:SF0">
    <property type="entry name" value="ATPASE RAVA"/>
    <property type="match status" value="1"/>
</dbReference>
<sequence length="517" mass="60321">MRKQIEDLLISLNEGLYEREQGIRLTLLTVLSGQSIFLLGKPGVAKSLIARRIKEVFKDATAFEYLMNRFSTPDEIFGPVAISKLKSDTYERVVKGYLPDADIAFLDEIWKAGPSIQNTLLTIINEKVYRNGSNDIKVPLKGLIAASNELPDQGQGLEALWDRFIVRISVKNITCQSQFSDYLMSKSQSDFKIDPKLQLSTRDYETLRKKANQVKVLPHIVDVVFKIKNYINVYNDDIVNEHKIYVSDRRWKKIIEVLKTCAYLNGRKVINATDCFLIRHMIWDHPSQENRVLDFVTDAILNHGIQGQSDLADWTNKIERFKEQVIKNTTFSKIVINKIITEIEKNGDIYFEFVEKDNKNDILIIKKTDWETLKSKYQSLYYYQGAKRYREEFKKYGDNFLHKRYTSWNDNFLSYKLQLKEVKHKVNIPKKPNDTIHKNILENHKSLTHEFQKFLNSSNILANPEAFDNLFVSQHLTRMLDHPLSKLKSQAIALEKQLAQIKLDYDKLKQRTIARIS</sequence>
<name>A0A090Q417_9FLAO</name>
<dbReference type="InterPro" id="IPR041538">
    <property type="entry name" value="RavA-like_AAA_lid"/>
</dbReference>
<reference evidence="3" key="1">
    <citation type="journal article" date="2014" name="Genome Announc.">
        <title>Draft Genome Sequences of Marine Flavobacterium Nonlabens Strains NR17, NR24, NR27, NR32, NR33, and Ara13.</title>
        <authorList>
            <person name="Nakanishi M."/>
            <person name="Meirelles P."/>
            <person name="Suzuki R."/>
            <person name="Takatani N."/>
            <person name="Mino S."/>
            <person name="Suda W."/>
            <person name="Oshima K."/>
            <person name="Hattori M."/>
            <person name="Ohkuma M."/>
            <person name="Hosokawa M."/>
            <person name="Miyashita K."/>
            <person name="Thompson F.L."/>
            <person name="Niwa A."/>
            <person name="Sawabe T."/>
            <person name="Sawabe T."/>
        </authorList>
    </citation>
    <scope>NUCLEOTIDE SEQUENCE [LARGE SCALE GENOMIC DNA]</scope>
    <source>
        <strain evidence="3">JCM 19294</strain>
    </source>
</reference>
<dbReference type="InterPro" id="IPR045427">
    <property type="entry name" value="MoxR"/>
</dbReference>
<dbReference type="SMART" id="SM00382">
    <property type="entry name" value="AAA"/>
    <property type="match status" value="1"/>
</dbReference>
<evidence type="ECO:0000313" key="4">
    <source>
        <dbReference type="Proteomes" id="UP000029221"/>
    </source>
</evidence>
<gene>
    <name evidence="3" type="ORF">JCM19294_1236</name>
</gene>
<comment type="caution">
    <text evidence="3">The sequence shown here is derived from an EMBL/GenBank/DDBJ whole genome shotgun (WGS) entry which is preliminary data.</text>
</comment>
<dbReference type="EMBL" id="BBML01000003">
    <property type="protein sequence ID" value="GAK96927.1"/>
    <property type="molecule type" value="Genomic_DNA"/>
</dbReference>
<dbReference type="PANTHER" id="PTHR32204">
    <property type="entry name" value="ATPASE RAVA"/>
    <property type="match status" value="1"/>
</dbReference>
<keyword evidence="1" id="KW-0175">Coiled coil</keyword>
<dbReference type="InterPro" id="IPR003593">
    <property type="entry name" value="AAA+_ATPase"/>
</dbReference>
<feature type="coiled-coil region" evidence="1">
    <location>
        <begin position="484"/>
        <end position="511"/>
    </location>
</feature>
<accession>A0A090Q417</accession>
<dbReference type="Proteomes" id="UP000029221">
    <property type="component" value="Unassembled WGS sequence"/>
</dbReference>
<organism evidence="3 4">
    <name type="scientific">Nonlabens tegetincola</name>
    <dbReference type="NCBI Taxonomy" id="323273"/>
    <lineage>
        <taxon>Bacteria</taxon>
        <taxon>Pseudomonadati</taxon>
        <taxon>Bacteroidota</taxon>
        <taxon>Flavobacteriia</taxon>
        <taxon>Flavobacteriales</taxon>
        <taxon>Flavobacteriaceae</taxon>
        <taxon>Nonlabens</taxon>
    </lineage>
</organism>
<dbReference type="InterPro" id="IPR027417">
    <property type="entry name" value="P-loop_NTPase"/>
</dbReference>
<dbReference type="Gene3D" id="3.40.50.300">
    <property type="entry name" value="P-loop containing nucleotide triphosphate hydrolases"/>
    <property type="match status" value="1"/>
</dbReference>
<feature type="domain" description="AAA+ ATPase" evidence="2">
    <location>
        <begin position="32"/>
        <end position="174"/>
    </location>
</feature>
<dbReference type="SUPFAM" id="SSF52540">
    <property type="entry name" value="P-loop containing nucleoside triphosphate hydrolases"/>
    <property type="match status" value="1"/>
</dbReference>